<name>C4FIE3_9AQUI</name>
<organism evidence="1 2">
    <name type="scientific">Sulfurihydrogenibium yellowstonense SS-5</name>
    <dbReference type="NCBI Taxonomy" id="432331"/>
    <lineage>
        <taxon>Bacteria</taxon>
        <taxon>Pseudomonadati</taxon>
        <taxon>Aquificota</taxon>
        <taxon>Aquificia</taxon>
        <taxon>Aquificales</taxon>
        <taxon>Hydrogenothermaceae</taxon>
        <taxon>Sulfurihydrogenibium</taxon>
    </lineage>
</organism>
<evidence type="ECO:0000313" key="2">
    <source>
        <dbReference type="Proteomes" id="UP000005540"/>
    </source>
</evidence>
<dbReference type="Proteomes" id="UP000005540">
    <property type="component" value="Unassembled WGS sequence"/>
</dbReference>
<dbReference type="AlphaFoldDB" id="C4FIE3"/>
<reference evidence="1 2" key="1">
    <citation type="submission" date="2009-04" db="EMBL/GenBank/DDBJ databases">
        <authorList>
            <person name="Reysenbach A.-L."/>
            <person name="Heidelberg J.F."/>
            <person name="Nelson W.C."/>
        </authorList>
    </citation>
    <scope>NUCLEOTIDE SEQUENCE [LARGE SCALE GENOMIC DNA]</scope>
    <source>
        <strain evidence="1 2">SS-5</strain>
    </source>
</reference>
<dbReference type="EMBL" id="ABZS01000020">
    <property type="protein sequence ID" value="EEP61161.1"/>
    <property type="molecule type" value="Genomic_DNA"/>
</dbReference>
<accession>C4FIE3</accession>
<sequence length="54" mass="6407">MNNLFLYMSGIAIFFNLKDKKFNPFIVILFFLLSLSIFVKHPVHGDQIKHCHRL</sequence>
<evidence type="ECO:0000313" key="1">
    <source>
        <dbReference type="EMBL" id="EEP61161.1"/>
    </source>
</evidence>
<dbReference type="RefSeq" id="WP_007545807.1">
    <property type="nucleotide sequence ID" value="NZ_ABZS01000020.1"/>
</dbReference>
<keyword evidence="2" id="KW-1185">Reference proteome</keyword>
<comment type="caution">
    <text evidence="1">The sequence shown here is derived from an EMBL/GenBank/DDBJ whole genome shotgun (WGS) entry which is preliminary data.</text>
</comment>
<gene>
    <name evidence="1" type="ORF">SULYE_0328</name>
</gene>
<proteinExistence type="predicted"/>
<protein>
    <submittedName>
        <fullName evidence="1">Uncharacterized protein</fullName>
    </submittedName>
</protein>